<feature type="compositionally biased region" description="Polar residues" evidence="9">
    <location>
        <begin position="165"/>
        <end position="184"/>
    </location>
</feature>
<feature type="transmembrane region" description="Helical" evidence="10">
    <location>
        <begin position="389"/>
        <end position="407"/>
    </location>
</feature>
<feature type="domain" description="Potassium channel" evidence="11">
    <location>
        <begin position="485"/>
        <end position="556"/>
    </location>
</feature>
<name>G0PEW2_CAEBE</name>
<dbReference type="FunCoup" id="G0PEW2">
    <property type="interactions" value="1"/>
</dbReference>
<dbReference type="InterPro" id="IPR003280">
    <property type="entry name" value="2pore_dom_K_chnl"/>
</dbReference>
<keyword evidence="6 10" id="KW-0472">Membrane</keyword>
<protein>
    <recommendedName>
        <fullName evidence="11">Potassium channel domain-containing protein</fullName>
    </recommendedName>
</protein>
<evidence type="ECO:0000256" key="5">
    <source>
        <dbReference type="ARBA" id="ARBA00023065"/>
    </source>
</evidence>
<dbReference type="EMBL" id="GL380332">
    <property type="protein sequence ID" value="EGT53366.1"/>
    <property type="molecule type" value="Genomic_DNA"/>
</dbReference>
<evidence type="ECO:0000313" key="12">
    <source>
        <dbReference type="EMBL" id="EGT53366.1"/>
    </source>
</evidence>
<dbReference type="Gene3D" id="1.10.287.70">
    <property type="match status" value="1"/>
</dbReference>
<keyword evidence="3 8" id="KW-0812">Transmembrane</keyword>
<dbReference type="PRINTS" id="PR01333">
    <property type="entry name" value="2POREKCHANEL"/>
</dbReference>
<evidence type="ECO:0000256" key="3">
    <source>
        <dbReference type="ARBA" id="ARBA00022692"/>
    </source>
</evidence>
<feature type="compositionally biased region" description="Low complexity" evidence="9">
    <location>
        <begin position="124"/>
        <end position="133"/>
    </location>
</feature>
<dbReference type="STRING" id="135651.G0PEW2"/>
<feature type="region of interest" description="Disordered" evidence="9">
    <location>
        <begin position="67"/>
        <end position="96"/>
    </location>
</feature>
<evidence type="ECO:0000256" key="8">
    <source>
        <dbReference type="RuleBase" id="RU003857"/>
    </source>
</evidence>
<feature type="transmembrane region" description="Helical" evidence="10">
    <location>
        <begin position="536"/>
        <end position="553"/>
    </location>
</feature>
<dbReference type="OrthoDB" id="297496at2759"/>
<gene>
    <name evidence="12" type="ORF">CAEBREN_24735</name>
</gene>
<comment type="similarity">
    <text evidence="8">Belongs to the two pore domain potassium channel (TC 1.A.1.8) family.</text>
</comment>
<dbReference type="HOGENOM" id="CLU_033473_0_0_1"/>
<evidence type="ECO:0000313" key="13">
    <source>
        <dbReference type="Proteomes" id="UP000008068"/>
    </source>
</evidence>
<feature type="compositionally biased region" description="Polar residues" evidence="9">
    <location>
        <begin position="82"/>
        <end position="96"/>
    </location>
</feature>
<reference evidence="13" key="1">
    <citation type="submission" date="2011-07" db="EMBL/GenBank/DDBJ databases">
        <authorList>
            <consortium name="Caenorhabditis brenneri Sequencing and Analysis Consortium"/>
            <person name="Wilson R.K."/>
        </authorList>
    </citation>
    <scope>NUCLEOTIDE SEQUENCE [LARGE SCALE GENOMIC DNA]</scope>
    <source>
        <strain evidence="13">PB2801</strain>
    </source>
</reference>
<evidence type="ECO:0000259" key="11">
    <source>
        <dbReference type="Pfam" id="PF07885"/>
    </source>
</evidence>
<feature type="domain" description="Potassium channel" evidence="11">
    <location>
        <begin position="374"/>
        <end position="442"/>
    </location>
</feature>
<keyword evidence="13" id="KW-1185">Reference proteome</keyword>
<feature type="region of interest" description="Disordered" evidence="9">
    <location>
        <begin position="592"/>
        <end position="613"/>
    </location>
</feature>
<dbReference type="GO" id="GO:0015271">
    <property type="term" value="F:outward rectifier potassium channel activity"/>
    <property type="evidence" value="ECO:0007669"/>
    <property type="project" value="TreeGrafter"/>
</dbReference>
<organism evidence="13">
    <name type="scientific">Caenorhabditis brenneri</name>
    <name type="common">Nematode worm</name>
    <dbReference type="NCBI Taxonomy" id="135651"/>
    <lineage>
        <taxon>Eukaryota</taxon>
        <taxon>Metazoa</taxon>
        <taxon>Ecdysozoa</taxon>
        <taxon>Nematoda</taxon>
        <taxon>Chromadorea</taxon>
        <taxon>Rhabditida</taxon>
        <taxon>Rhabditina</taxon>
        <taxon>Rhabditomorpha</taxon>
        <taxon>Rhabditoidea</taxon>
        <taxon>Rhabditidae</taxon>
        <taxon>Peloderinae</taxon>
        <taxon>Caenorhabditis</taxon>
    </lineage>
</organism>
<feature type="transmembrane region" description="Helical" evidence="10">
    <location>
        <begin position="292"/>
        <end position="312"/>
    </location>
</feature>
<accession>G0PEW2</accession>
<dbReference type="InParanoid" id="G0PEW2"/>
<dbReference type="Pfam" id="PF07885">
    <property type="entry name" value="Ion_trans_2"/>
    <property type="match status" value="2"/>
</dbReference>
<dbReference type="FunFam" id="1.10.287.70:FF:000151">
    <property type="entry name" value="TWiK family of potassium channels"/>
    <property type="match status" value="1"/>
</dbReference>
<feature type="transmembrane region" description="Helical" evidence="10">
    <location>
        <begin position="478"/>
        <end position="497"/>
    </location>
</feature>
<evidence type="ECO:0000256" key="7">
    <source>
        <dbReference type="ARBA" id="ARBA00023303"/>
    </source>
</evidence>
<dbReference type="Proteomes" id="UP000008068">
    <property type="component" value="Unassembled WGS sequence"/>
</dbReference>
<keyword evidence="2 8" id="KW-0813">Transport</keyword>
<sequence>MPAVEICPTHFERNMMTDNLHMYSDPSISMHHDTIQLPRSPTQTLRSSNEFSKQFRRLKLQSEDVINEETDSCSSSSSKNSVAEQNLSSDNTIVAETGNNTVAENIKATRLARKSAEAEDADSVKSSSKSQKSCRIRTGSMSEDPKKPIKSILRPSPYISKEDVSQSNESTINRQFPKSRASSLTKRDSIINDRTEPGNHDAIDNYYAKNYYTVTGIYQKNPSFPKYYVNTCQEEDNDEDEAVRRNYAKHGKRTLSMAQSTRSMPIVPVNNRFHKSFYWFAHNHKKIGFRHVCMLLLVLLYTLLGAALFFSIESRHEHETMQLHKRKLERVIYEIAQTLELEILDPMKLTNITQMEYFITRAYVKLLNAEDLYSGSTFYKHEDPKNLKWTYGSAFFFSMNVYTTTGYGSIAPASSLGKALVIIYGLIFVPLTAVVIRDLGQWALLYLTKMYTILIDNFRRVRGFVDKLDEDEIISLPIKFSVSVMILYLLSATMFIYEYDELSGPPDSGISFFHAFYFSFISMSTIGLGDIMPNNVTFSPLITIMFFFGMPILKVVNRVTYICLENGVFGTMTVLENRLDTIWSSATVIPTGQTTPEQQQSQHTADAVSRKHSMMSEGMVPDENEGSVPNEYLNNFTIRSIATFMKANGDVYGGAFGRVNIRRGDLLNLPENQATVRSRRDSNV</sequence>
<proteinExistence type="inferred from homology"/>
<dbReference type="InterPro" id="IPR013099">
    <property type="entry name" value="K_chnl_dom"/>
</dbReference>
<evidence type="ECO:0000256" key="9">
    <source>
        <dbReference type="SAM" id="MobiDB-lite"/>
    </source>
</evidence>
<dbReference type="AlphaFoldDB" id="G0PEW2"/>
<dbReference type="PANTHER" id="PTHR11003">
    <property type="entry name" value="POTASSIUM CHANNEL, SUBFAMILY K"/>
    <property type="match status" value="1"/>
</dbReference>
<feature type="region of interest" description="Disordered" evidence="9">
    <location>
        <begin position="115"/>
        <end position="185"/>
    </location>
</feature>
<evidence type="ECO:0000256" key="6">
    <source>
        <dbReference type="ARBA" id="ARBA00023136"/>
    </source>
</evidence>
<evidence type="ECO:0000256" key="1">
    <source>
        <dbReference type="ARBA" id="ARBA00004141"/>
    </source>
</evidence>
<dbReference type="PANTHER" id="PTHR11003:SF305">
    <property type="entry name" value="POTASSIUM CHANNEL DOMAIN-CONTAINING PROTEIN"/>
    <property type="match status" value="1"/>
</dbReference>
<feature type="transmembrane region" description="Helical" evidence="10">
    <location>
        <begin position="509"/>
        <end position="529"/>
    </location>
</feature>
<evidence type="ECO:0000256" key="2">
    <source>
        <dbReference type="ARBA" id="ARBA00022448"/>
    </source>
</evidence>
<evidence type="ECO:0000256" key="4">
    <source>
        <dbReference type="ARBA" id="ARBA00022989"/>
    </source>
</evidence>
<dbReference type="GO" id="GO:0030322">
    <property type="term" value="P:stabilization of membrane potential"/>
    <property type="evidence" value="ECO:0007669"/>
    <property type="project" value="TreeGrafter"/>
</dbReference>
<keyword evidence="7 8" id="KW-0407">Ion channel</keyword>
<comment type="subcellular location">
    <subcellularLocation>
        <location evidence="1">Membrane</location>
        <topology evidence="1">Multi-pass membrane protein</topology>
    </subcellularLocation>
</comment>
<feature type="compositionally biased region" description="Polar residues" evidence="9">
    <location>
        <begin position="592"/>
        <end position="604"/>
    </location>
</feature>
<keyword evidence="5 8" id="KW-0406">Ion transport</keyword>
<feature type="transmembrane region" description="Helical" evidence="10">
    <location>
        <begin position="419"/>
        <end position="436"/>
    </location>
</feature>
<dbReference type="eggNOG" id="KOG1418">
    <property type="taxonomic scope" value="Eukaryota"/>
</dbReference>
<dbReference type="GO" id="GO:0022841">
    <property type="term" value="F:potassium ion leak channel activity"/>
    <property type="evidence" value="ECO:0007669"/>
    <property type="project" value="TreeGrafter"/>
</dbReference>
<keyword evidence="4 10" id="KW-1133">Transmembrane helix</keyword>
<evidence type="ECO:0000256" key="10">
    <source>
        <dbReference type="SAM" id="Phobius"/>
    </source>
</evidence>
<dbReference type="SUPFAM" id="SSF81324">
    <property type="entry name" value="Voltage-gated potassium channels"/>
    <property type="match status" value="2"/>
</dbReference>
<feature type="compositionally biased region" description="Low complexity" evidence="9">
    <location>
        <begin position="72"/>
        <end position="81"/>
    </location>
</feature>
<dbReference type="GO" id="GO:0005886">
    <property type="term" value="C:plasma membrane"/>
    <property type="evidence" value="ECO:0007669"/>
    <property type="project" value="TreeGrafter"/>
</dbReference>